<feature type="region of interest" description="Disordered" evidence="1">
    <location>
        <begin position="631"/>
        <end position="660"/>
    </location>
</feature>
<feature type="domain" description="RSD-2 N-terminal" evidence="2">
    <location>
        <begin position="542"/>
        <end position="623"/>
    </location>
</feature>
<sequence length="1430" mass="160099">MNVELLVIDFNNSSRIATCVNRETRENYSIKSIDKELQKGRSITLKSSLLATSSWPITLEAHEIEVGDFDPTVCWISNDGVVSIKSWIGFSENPDDLTHDRKIGFTDWFGPIDCSSFDFTAAGVFRVLVELNPDYPNSMCLLRVEKKLGKLKSNIDVTEFIEKMYEFEKKSKMGESEVTAIVLSFDEASHTAMCFSTSLEAMINIKLPLELPITTGKLIRFTDYDYSNENAVYTPVSKPDSISVTEDDGVRLDGNRLLIEAMIAFSVESNHPTYSKKKAYAGVFGHVEVDENVALRMERNQVYKAELTFNNSTELSQKSTYGFKVWSICGDASPEESEAFMTSLYLYEDKIRVEPVEPENTNLLPMNEFSQLPSGHESVGNSYRPPNKVNEDSERLQAGADNRSIASSESSRSSQRNLGASERSERLQFGRQTSRNNFGAQNPTSSGQNMIPEDKEIENCAVVLDSSFREIFVYETTLLKLMKLENPNNERCAKWGVVRFIPEGPQNGTTFVKANSFRYSPPGAAVILTPNGPPQMKTHLVFSNNNGYKTYNRSCGFSNRFGLVEIADPADGLLGNTVYSTNIEIKQWLDPLEPVFRSVSKLKEEDVEFSDDFANSMVQFEENLKKQIQSNGLSASKMPQMDRLPSRPQKSSRNKPDRTNLPDWINGLVVSVRKVGNRRWGRLLTPVGDAVFSEMPTHGSTGKHVQVLSWISVRITNVSGELWVTKIEKDAHEFLDTSVAMTGDEIEVTTVLTSTSNFSTVDNINYFKHKPLGNVQTENNLDFGQNGIAHVVCRRGFGRPIPSKKGEECYWFARQIFPQSRSPERRSRASEYPSNDSGWDNRQGNRQQPQDPFSNPEKNIFADHESQDPYGNPEKNVFADHGSQDPYCNPEKNMYAGHGSQDPYRNPEKNTFADHVSQDPYYNPEKNKFADEGSHYGLSSFTPTNGNQYDLRQNGFNNPNSYCEHSGPQSYQDHSRPMSQCQPQFPQPSPEQYRPQQPFGEDTMSFSGRNDGTPLNCLIVSRRKNIMLAYVFKYRTSAVIFWKTFKDIRVGDVFTCHLKKIPMSAKTLNADFEITDIVEKRDVGLSILVNASECYCNLPIDLSQPLTMYQDYSNRTGNFVLASGEVGSILLDNSTRDVTGNKGAAAITDRYRGKPGSSDMVAQCQYTECLVPPAMLNRAGDNEDVFFAWKVIQVIGTNQSFEFNEAESKKRNLGPDAHELEEDDDISRQKRQAKMAYEASLRREQEMHSSASSNIGPFQNQPSGSQYANSERYGTPHGSRMFGSEQGFCTAPQSINAGPSRSETPVAAAFNADPYQPSAVVNLAQSIKNRIASYTRNPDLAAHMEAVVPGNLTSLEYEIENLLRMCQSSNRTMRNLIPAPMAQSISKCSVIKLSPASITIKRYVEGGIFKCAETASFSPASSKKGACCFS</sequence>
<feature type="domain" description="RSD-2 N-terminal" evidence="2">
    <location>
        <begin position="265"/>
        <end position="350"/>
    </location>
</feature>
<feature type="domain" description="RSD-2 N-terminal" evidence="2">
    <location>
        <begin position="90"/>
        <end position="170"/>
    </location>
</feature>
<dbReference type="EMBL" id="CP090894">
    <property type="protein sequence ID" value="ULT96319.1"/>
    <property type="molecule type" value="Genomic_DNA"/>
</dbReference>
<reference evidence="3 4" key="1">
    <citation type="submission" date="2022-05" db="EMBL/GenBank/DDBJ databases">
        <title>Chromosome-level reference genomes for two strains of Caenorhabditis briggsae: an improved platform for comparative genomics.</title>
        <authorList>
            <person name="Stevens L."/>
            <person name="Andersen E.C."/>
        </authorList>
    </citation>
    <scope>NUCLEOTIDE SEQUENCE [LARGE SCALE GENOMIC DNA]</scope>
    <source>
        <strain evidence="3">QX1410_ONT</strain>
        <tissue evidence="3">Whole-organism</tissue>
    </source>
</reference>
<dbReference type="Pfam" id="PF07547">
    <property type="entry name" value="RSD-2"/>
    <property type="match status" value="3"/>
</dbReference>
<name>A0AAE9ACQ0_CAEBR</name>
<protein>
    <recommendedName>
        <fullName evidence="2">RSD-2 N-terminal domain-containing protein</fullName>
    </recommendedName>
</protein>
<feature type="compositionally biased region" description="Polar residues" evidence="1">
    <location>
        <begin position="937"/>
        <end position="972"/>
    </location>
</feature>
<feature type="compositionally biased region" description="Polar residues" evidence="1">
    <location>
        <begin position="1248"/>
        <end position="1269"/>
    </location>
</feature>
<feature type="region of interest" description="Disordered" evidence="1">
    <location>
        <begin position="363"/>
        <end position="451"/>
    </location>
</feature>
<gene>
    <name evidence="3" type="ORF">L3Y34_004731</name>
</gene>
<feature type="compositionally biased region" description="Low complexity" evidence="1">
    <location>
        <begin position="403"/>
        <end position="416"/>
    </location>
</feature>
<evidence type="ECO:0000313" key="4">
    <source>
        <dbReference type="Proteomes" id="UP000827892"/>
    </source>
</evidence>
<feature type="compositionally biased region" description="Polar residues" evidence="1">
    <location>
        <begin position="835"/>
        <end position="857"/>
    </location>
</feature>
<dbReference type="InterPro" id="IPR011508">
    <property type="entry name" value="RSD-2_N"/>
</dbReference>
<feature type="compositionally biased region" description="Polar residues" evidence="1">
    <location>
        <begin position="363"/>
        <end position="373"/>
    </location>
</feature>
<feature type="compositionally biased region" description="Polar residues" evidence="1">
    <location>
        <begin position="430"/>
        <end position="449"/>
    </location>
</feature>
<feature type="compositionally biased region" description="Basic and acidic residues" evidence="1">
    <location>
        <begin position="925"/>
        <end position="934"/>
    </location>
</feature>
<dbReference type="Proteomes" id="UP000827892">
    <property type="component" value="Chromosome IV"/>
</dbReference>
<feature type="region of interest" description="Disordered" evidence="1">
    <location>
        <begin position="820"/>
        <end position="1001"/>
    </location>
</feature>
<evidence type="ECO:0000256" key="1">
    <source>
        <dbReference type="SAM" id="MobiDB-lite"/>
    </source>
</evidence>
<feature type="region of interest" description="Disordered" evidence="1">
    <location>
        <begin position="1205"/>
        <end position="1281"/>
    </location>
</feature>
<organism evidence="3 4">
    <name type="scientific">Caenorhabditis briggsae</name>
    <dbReference type="NCBI Taxonomy" id="6238"/>
    <lineage>
        <taxon>Eukaryota</taxon>
        <taxon>Metazoa</taxon>
        <taxon>Ecdysozoa</taxon>
        <taxon>Nematoda</taxon>
        <taxon>Chromadorea</taxon>
        <taxon>Rhabditida</taxon>
        <taxon>Rhabditina</taxon>
        <taxon>Rhabditomorpha</taxon>
        <taxon>Rhabditoidea</taxon>
        <taxon>Rhabditidae</taxon>
        <taxon>Peloderinae</taxon>
        <taxon>Caenorhabditis</taxon>
    </lineage>
</organism>
<evidence type="ECO:0000259" key="2">
    <source>
        <dbReference type="Pfam" id="PF07547"/>
    </source>
</evidence>
<accession>A0AAE9ACQ0</accession>
<proteinExistence type="predicted"/>
<evidence type="ECO:0000313" key="3">
    <source>
        <dbReference type="EMBL" id="ULT96319.1"/>
    </source>
</evidence>